<evidence type="ECO:0000256" key="1">
    <source>
        <dbReference type="ARBA" id="ARBA00022737"/>
    </source>
</evidence>
<organism evidence="4 5">
    <name type="scientific">Colletotrichum gloeosporioides</name>
    <name type="common">Anthracnose fungus</name>
    <name type="synonym">Glomerella cingulata</name>
    <dbReference type="NCBI Taxonomy" id="474922"/>
    <lineage>
        <taxon>Eukaryota</taxon>
        <taxon>Fungi</taxon>
        <taxon>Dikarya</taxon>
        <taxon>Ascomycota</taxon>
        <taxon>Pezizomycotina</taxon>
        <taxon>Sordariomycetes</taxon>
        <taxon>Hypocreomycetidae</taxon>
        <taxon>Glomerellales</taxon>
        <taxon>Glomerellaceae</taxon>
        <taxon>Colletotrichum</taxon>
        <taxon>Colletotrichum gloeosporioides species complex</taxon>
    </lineage>
</organism>
<dbReference type="GeneID" id="69022287"/>
<feature type="compositionally biased region" description="Polar residues" evidence="2">
    <location>
        <begin position="990"/>
        <end position="1003"/>
    </location>
</feature>
<feature type="domain" description="Nephrocystin 3-like N-terminal" evidence="3">
    <location>
        <begin position="194"/>
        <end position="260"/>
    </location>
</feature>
<dbReference type="Proteomes" id="UP000613401">
    <property type="component" value="Unassembled WGS sequence"/>
</dbReference>
<dbReference type="EMBL" id="WVTB01000066">
    <property type="protein sequence ID" value="KAF3801959.1"/>
    <property type="molecule type" value="Genomic_DNA"/>
</dbReference>
<feature type="compositionally biased region" description="Acidic residues" evidence="2">
    <location>
        <begin position="1042"/>
        <end position="1060"/>
    </location>
</feature>
<feature type="region of interest" description="Disordered" evidence="2">
    <location>
        <begin position="966"/>
        <end position="1102"/>
    </location>
</feature>
<evidence type="ECO:0000313" key="5">
    <source>
        <dbReference type="Proteomes" id="UP000613401"/>
    </source>
</evidence>
<dbReference type="InterPro" id="IPR027417">
    <property type="entry name" value="P-loop_NTPase"/>
</dbReference>
<evidence type="ECO:0000256" key="2">
    <source>
        <dbReference type="SAM" id="MobiDB-lite"/>
    </source>
</evidence>
<evidence type="ECO:0000313" key="4">
    <source>
        <dbReference type="EMBL" id="KAF3801959.1"/>
    </source>
</evidence>
<keyword evidence="5" id="KW-1185">Reference proteome</keyword>
<feature type="compositionally biased region" description="Acidic residues" evidence="2">
    <location>
        <begin position="976"/>
        <end position="988"/>
    </location>
</feature>
<gene>
    <name evidence="4" type="ORF">GCG54_00015182</name>
</gene>
<dbReference type="Pfam" id="PF24883">
    <property type="entry name" value="NPHP3_N"/>
    <property type="match status" value="1"/>
</dbReference>
<name>A0A8H4CDP1_COLGL</name>
<dbReference type="SUPFAM" id="SSF52540">
    <property type="entry name" value="P-loop containing nucleoside triphosphate hydrolases"/>
    <property type="match status" value="1"/>
</dbReference>
<protein>
    <recommendedName>
        <fullName evidence="3">Nephrocystin 3-like N-terminal domain-containing protein</fullName>
    </recommendedName>
</protein>
<dbReference type="PANTHER" id="PTHR10039:SF14">
    <property type="entry name" value="NACHT DOMAIN-CONTAINING PROTEIN"/>
    <property type="match status" value="1"/>
</dbReference>
<feature type="compositionally biased region" description="Basic and acidic residues" evidence="2">
    <location>
        <begin position="1088"/>
        <end position="1099"/>
    </location>
</feature>
<reference evidence="4" key="1">
    <citation type="journal article" date="2020" name="Phytopathology">
        <title>Genome sequence and comparative analysis of Colletotrichum gloeosporioides isolated from Liriodendron leaves.</title>
        <authorList>
            <person name="Fu F.F."/>
            <person name="Hao Z."/>
            <person name="Wang P."/>
            <person name="Lu Y."/>
            <person name="Xue L.J."/>
            <person name="Wei G."/>
            <person name="Tian Y."/>
            <person name="Baishi H."/>
            <person name="Xu H."/>
            <person name="Shi J."/>
            <person name="Cheng T."/>
            <person name="Wang G."/>
            <person name="Yi Y."/>
            <person name="Chen J."/>
        </authorList>
    </citation>
    <scope>NUCLEOTIDE SEQUENCE</scope>
    <source>
        <strain evidence="4">Lc1</strain>
    </source>
</reference>
<dbReference type="PANTHER" id="PTHR10039">
    <property type="entry name" value="AMELOGENIN"/>
    <property type="match status" value="1"/>
</dbReference>
<reference evidence="4" key="2">
    <citation type="submission" date="2020-03" db="EMBL/GenBank/DDBJ databases">
        <authorList>
            <person name="Fu F.-F."/>
            <person name="Chen J."/>
        </authorList>
    </citation>
    <scope>NUCLEOTIDE SEQUENCE</scope>
    <source>
        <strain evidence="4">Lc1</strain>
    </source>
</reference>
<dbReference type="RefSeq" id="XP_045261118.1">
    <property type="nucleotide sequence ID" value="XM_045414996.1"/>
</dbReference>
<feature type="compositionally biased region" description="Basic and acidic residues" evidence="2">
    <location>
        <begin position="1010"/>
        <end position="1027"/>
    </location>
</feature>
<accession>A0A8H4CDP1</accession>
<sequence>MDPFSLTVGVIGILTAVQSCLKTINKNFGPSSMSSEEIQGMMNTLWELIGVMESLKTYHQLHGDDDDRMTSLKPVMTRSREAIQIIEDYISSGRWERFLHGVKFDRKLKIALRALDDTTKIFRMALVSDQHTIMQEVNNYLHMLGDDVRGVQAAQTNVQRDHAYSDVIDWLEAKSDNNLNSQIHERNLSLRDVGSGSWLVQQATFQNWLLSTNESESKSKIWLTGSPGAGKSTLCSTAIEYVSTTLRGVCFYYFHRFDDQYESGDRNRVKAATALFDQSESGHRSGVKAAAALVDQLFRYFYRKDERMATYVSNYVKTEEKNLASLAETARLIIKYAYGSDKEDGGLTAADQFAIHYFLDGVDEEKGADAAKTIIELLHGLDEAVPVVQKIWVSSRRTNILARCLTDYTVINLDEHGRSDVESFLIRRVPELDESWLRAETVEGKPIVTEWVLQEVQAKAKGNFLYARLIVDWLKDRVFTIDDVAVFIKSRVPDHFAEIYHRIFRQYYQEDQHKYVSLLFSLIAFARRPLRWHELREAMALALSDPTNGVNPRAVPNNLQRLFAPLIETQEDPTNPENPLCRLCHSTVQEFLAANPDVLRSGTLGRFPTTSLIAASRVGHIYLRYLSQAKYSTLVDLSRSDCLGTLTLSYDDAQQHGLLPYSAEYWDRHLEDLAPTPAICKELIEFLSSPNFQTLIQVQSLFVWGHFEQFRAEGSATTCRPLYRRAIPRWFGPDYASRDFAYLEDSRKIRRDYRHFANEWGHLLNLGNCETSKSGKCLTEHFWGEVDRCLTSLLGPTHFMARMKERYQSFMLTCVPFECGMCKRFIIADTVSPCGSQYIVMSSPSEKSPQVSLETWDLKSPHAPQCVSVTPVTPANIDFKSDNARPIAFSHTVAKFVSANRDGDARSILDQHKAHRNFEPLSTEFDMRDEIVVIASRNAHKRAHKAEPQGVNSPSVKVVDVENDSDSDFAWTESGSDSDDEYSSDFTDENSACETCSEGSTCFGSDDSDSEKSEIEAEHSLSESSKQDDEDEDECDLQSTDDKDEDEDNCVSDSTDDEERPEPAGAPGGRPIFRPQRLTESELELEDESHRKKEDDRPMYPDMPIRLIQPNDRIKASIEVYDCKPGQNVRMFRYEHETPATGMMYHSPPVLHPHKSLVVWPLGGGEILFADYAEKSYFIRAALPTTRDSK</sequence>
<dbReference type="InterPro" id="IPR056884">
    <property type="entry name" value="NPHP3-like_N"/>
</dbReference>
<dbReference type="AlphaFoldDB" id="A0A8H4CDP1"/>
<comment type="caution">
    <text evidence="4">The sequence shown here is derived from an EMBL/GenBank/DDBJ whole genome shotgun (WGS) entry which is preliminary data.</text>
</comment>
<evidence type="ECO:0000259" key="3">
    <source>
        <dbReference type="Pfam" id="PF24883"/>
    </source>
</evidence>
<keyword evidence="1" id="KW-0677">Repeat</keyword>
<proteinExistence type="predicted"/>